<accession>A0A1H8PNX1</accession>
<sequence length="424" mass="48639">MFNVLFIGTTLMHLILLNRYFSALFNSPNKNNYVILATYTVSGGIIYASSISFFPVIPTTIISFLSAFLTALLYQIRFESKLIFSMLYLVLGFISESLSYSFISELQGMFGADNFSKPENRLLTLLFSTLMMLLFIVLIRSIKRGYELRISKLYYLVMALIILFSLIVLNTLFFYCQKNSFYIMSVISILCINIFIIFLFDSLNEQLRLKGECLHLQRQMDYHDDCYEKTMQSFKSIRRIVHDTNKQLLYIRACIQERQPEEAIRHINQSLDQINASYRNITTGNLVIDALVSNALHVAKENSIVMKYNITAVTSDIKIDRYDLCIVIGNVLDNAIEAARLVPKVEDKFIHLRVQSSSQALVIHVINSRQESTDQRLRVLKADPDLHGYGLINIQKIAEKYGGHVKKTSTSGQFEIIVVLPFPD</sequence>
<evidence type="ECO:0000259" key="2">
    <source>
        <dbReference type="Pfam" id="PF14501"/>
    </source>
</evidence>
<dbReference type="InterPro" id="IPR032834">
    <property type="entry name" value="NatK-like_C"/>
</dbReference>
<dbReference type="PANTHER" id="PTHR40448:SF1">
    <property type="entry name" value="TWO-COMPONENT SENSOR HISTIDINE KINASE"/>
    <property type="match status" value="1"/>
</dbReference>
<reference evidence="3 6" key="2">
    <citation type="submission" date="2021-06" db="EMBL/GenBank/DDBJ databases">
        <title>Whole genome sequence of Paenibacillus sophorae DSM23020 for comparative genomics.</title>
        <authorList>
            <person name="Kim M.-J."/>
            <person name="Lee G."/>
            <person name="Shin J.-H."/>
        </authorList>
    </citation>
    <scope>NUCLEOTIDE SEQUENCE [LARGE SCALE GENOMIC DNA]</scope>
    <source>
        <strain evidence="3 6">DSM 23020</strain>
    </source>
</reference>
<dbReference type="PANTHER" id="PTHR40448">
    <property type="entry name" value="TWO-COMPONENT SENSOR HISTIDINE KINASE"/>
    <property type="match status" value="1"/>
</dbReference>
<dbReference type="EMBL" id="FODH01000007">
    <property type="protein sequence ID" value="SEO43471.1"/>
    <property type="molecule type" value="Genomic_DNA"/>
</dbReference>
<keyword evidence="4" id="KW-0808">Transferase</keyword>
<dbReference type="STRING" id="1333845.SAMN04487895_107277"/>
<feature type="transmembrane region" description="Helical" evidence="1">
    <location>
        <begin position="181"/>
        <end position="200"/>
    </location>
</feature>
<evidence type="ECO:0000313" key="6">
    <source>
        <dbReference type="Proteomes" id="UP000683429"/>
    </source>
</evidence>
<keyword evidence="1" id="KW-1133">Transmembrane helix</keyword>
<feature type="transmembrane region" description="Helical" evidence="1">
    <location>
        <begin position="86"/>
        <end position="103"/>
    </location>
</feature>
<gene>
    <name evidence="3" type="ORF">KP014_05285</name>
    <name evidence="4" type="ORF">SAMN04487895_107277</name>
</gene>
<feature type="domain" description="Sensor histidine kinase NatK-like C-terminal" evidence="2">
    <location>
        <begin position="322"/>
        <end position="421"/>
    </location>
</feature>
<feature type="transmembrane region" description="Helical" evidence="1">
    <location>
        <begin position="56"/>
        <end position="74"/>
    </location>
</feature>
<dbReference type="InterPro" id="IPR036890">
    <property type="entry name" value="HATPase_C_sf"/>
</dbReference>
<evidence type="ECO:0000256" key="1">
    <source>
        <dbReference type="SAM" id="Phobius"/>
    </source>
</evidence>
<keyword evidence="4" id="KW-0418">Kinase</keyword>
<proteinExistence type="predicted"/>
<dbReference type="SUPFAM" id="SSF55874">
    <property type="entry name" value="ATPase domain of HSP90 chaperone/DNA topoisomerase II/histidine kinase"/>
    <property type="match status" value="1"/>
</dbReference>
<dbReference type="OrthoDB" id="3173688at2"/>
<dbReference type="Proteomes" id="UP000198809">
    <property type="component" value="Unassembled WGS sequence"/>
</dbReference>
<evidence type="ECO:0000313" key="4">
    <source>
        <dbReference type="EMBL" id="SEO43471.1"/>
    </source>
</evidence>
<name>A0A1H8PNX1_9BACL</name>
<dbReference type="RefSeq" id="WP_090834261.1">
    <property type="nucleotide sequence ID" value="NZ_CP076607.1"/>
</dbReference>
<keyword evidence="6" id="KW-1185">Reference proteome</keyword>
<feature type="transmembrane region" description="Helical" evidence="1">
    <location>
        <begin position="153"/>
        <end position="175"/>
    </location>
</feature>
<dbReference type="Gene3D" id="3.30.565.10">
    <property type="entry name" value="Histidine kinase-like ATPase, C-terminal domain"/>
    <property type="match status" value="1"/>
</dbReference>
<evidence type="ECO:0000313" key="5">
    <source>
        <dbReference type="Proteomes" id="UP000198809"/>
    </source>
</evidence>
<protein>
    <submittedName>
        <fullName evidence="3">GHKL domain-containing protein</fullName>
    </submittedName>
    <submittedName>
        <fullName evidence="4">Sensor histidine kinase YesM</fullName>
    </submittedName>
</protein>
<feature type="transmembrane region" description="Helical" evidence="1">
    <location>
        <begin position="32"/>
        <end position="50"/>
    </location>
</feature>
<feature type="transmembrane region" description="Helical" evidence="1">
    <location>
        <begin position="6"/>
        <end position="25"/>
    </location>
</feature>
<organism evidence="4 5">
    <name type="scientific">Paenibacillus sophorae</name>
    <dbReference type="NCBI Taxonomy" id="1333845"/>
    <lineage>
        <taxon>Bacteria</taxon>
        <taxon>Bacillati</taxon>
        <taxon>Bacillota</taxon>
        <taxon>Bacilli</taxon>
        <taxon>Bacillales</taxon>
        <taxon>Paenibacillaceae</taxon>
        <taxon>Paenibacillus</taxon>
    </lineage>
</organism>
<dbReference type="CDD" id="cd16935">
    <property type="entry name" value="HATPase_AgrC-ComD-like"/>
    <property type="match status" value="1"/>
</dbReference>
<dbReference type="GO" id="GO:0042802">
    <property type="term" value="F:identical protein binding"/>
    <property type="evidence" value="ECO:0007669"/>
    <property type="project" value="TreeGrafter"/>
</dbReference>
<dbReference type="EMBL" id="CP076607">
    <property type="protein sequence ID" value="QWU16638.1"/>
    <property type="molecule type" value="Genomic_DNA"/>
</dbReference>
<feature type="transmembrane region" description="Helical" evidence="1">
    <location>
        <begin position="123"/>
        <end position="141"/>
    </location>
</feature>
<keyword evidence="1" id="KW-0472">Membrane</keyword>
<evidence type="ECO:0000313" key="3">
    <source>
        <dbReference type="EMBL" id="QWU16638.1"/>
    </source>
</evidence>
<reference evidence="4 5" key="1">
    <citation type="submission" date="2016-10" db="EMBL/GenBank/DDBJ databases">
        <authorList>
            <person name="de Groot N.N."/>
        </authorList>
    </citation>
    <scope>NUCLEOTIDE SEQUENCE [LARGE SCALE GENOMIC DNA]</scope>
    <source>
        <strain evidence="4 5">CGMCC 1.10238</strain>
    </source>
</reference>
<dbReference type="Proteomes" id="UP000683429">
    <property type="component" value="Chromosome"/>
</dbReference>
<dbReference type="Pfam" id="PF14501">
    <property type="entry name" value="HATPase_c_5"/>
    <property type="match status" value="1"/>
</dbReference>
<dbReference type="AlphaFoldDB" id="A0A1H8PNX1"/>
<dbReference type="GO" id="GO:0016301">
    <property type="term" value="F:kinase activity"/>
    <property type="evidence" value="ECO:0007669"/>
    <property type="project" value="UniProtKB-KW"/>
</dbReference>
<keyword evidence="1" id="KW-0812">Transmembrane</keyword>